<dbReference type="EMBL" id="JBBMFP010000009">
    <property type="protein sequence ID" value="MEQ2431636.1"/>
    <property type="molecule type" value="Genomic_DNA"/>
</dbReference>
<evidence type="ECO:0000313" key="2">
    <source>
        <dbReference type="EMBL" id="MEQ2431636.1"/>
    </source>
</evidence>
<dbReference type="InterPro" id="IPR010724">
    <property type="entry name" value="RepA_N"/>
</dbReference>
<keyword evidence="3" id="KW-1185">Reference proteome</keyword>
<feature type="domain" description="Replication initiator A N-terminal" evidence="1">
    <location>
        <begin position="14"/>
        <end position="78"/>
    </location>
</feature>
<organism evidence="2 3">
    <name type="scientific">Blautia caccae</name>
    <dbReference type="NCBI Taxonomy" id="3133175"/>
    <lineage>
        <taxon>Bacteria</taxon>
        <taxon>Bacillati</taxon>
        <taxon>Bacillota</taxon>
        <taxon>Clostridia</taxon>
        <taxon>Lachnospirales</taxon>
        <taxon>Lachnospiraceae</taxon>
        <taxon>Blautia</taxon>
    </lineage>
</organism>
<proteinExistence type="predicted"/>
<evidence type="ECO:0000259" key="1">
    <source>
        <dbReference type="Pfam" id="PF06970"/>
    </source>
</evidence>
<dbReference type="Proteomes" id="UP001457898">
    <property type="component" value="Unassembled WGS sequence"/>
</dbReference>
<accession>A0ABV1DML7</accession>
<sequence length="308" mass="35712">MMSNQDYMPVECLLVPKALFKDARYCSLSTTAKVLYSLMLDRLRYAAQNRWIDQKGKLYVIYPKSEMIRDLNSTRYRVDYAVSELESMGNMVRVVKDNGRPNRFYINDISKMNEEEKTMMTINDLMTMVGPEEAEEIMDKMVTAAREIVDDLMKKGYIEIIREGCPEGGPLEDGVPPIDLGEDEFNPEDLSPMEFRCYCDENGNLDDEAIEDDASEFGMDLAFGVIELLENDPDRIEAIRQYFNHVYKMESMKRFMAVVETTAVICGNSPEWIEDMHACNKGARRIYLKELVSVFNMYLNMFKNKEME</sequence>
<name>A0ABV1DML7_9FIRM</name>
<comment type="caution">
    <text evidence="2">The sequence shown here is derived from an EMBL/GenBank/DDBJ whole genome shotgun (WGS) entry which is preliminary data.</text>
</comment>
<dbReference type="Pfam" id="PF06970">
    <property type="entry name" value="RepA_N"/>
    <property type="match status" value="1"/>
</dbReference>
<dbReference type="RefSeq" id="WP_118743342.1">
    <property type="nucleotide sequence ID" value="NZ_JBBMFP010000009.1"/>
</dbReference>
<reference evidence="2 3" key="1">
    <citation type="submission" date="2024-03" db="EMBL/GenBank/DDBJ databases">
        <title>Human intestinal bacterial collection.</title>
        <authorList>
            <person name="Pauvert C."/>
            <person name="Hitch T.C.A."/>
            <person name="Clavel T."/>
        </authorList>
    </citation>
    <scope>NUCLEOTIDE SEQUENCE [LARGE SCALE GENOMIC DNA]</scope>
    <source>
        <strain evidence="2 3">CLA-SR-H028</strain>
    </source>
</reference>
<protein>
    <submittedName>
        <fullName evidence="2">Replication initiator protein A</fullName>
    </submittedName>
</protein>
<evidence type="ECO:0000313" key="3">
    <source>
        <dbReference type="Proteomes" id="UP001457898"/>
    </source>
</evidence>
<gene>
    <name evidence="2" type="ORF">WMO65_11530</name>
</gene>